<sequence length="222" mass="26001">MEEEEEEQQQQGGQGWLQQQLQRSRQEHQQGQGDHRNHQTMKKIIFYEFMPTKMREDYCKMNNIRPNRKWLKEMRDMDPPPQTDPDNPWRIRKALTAIEVAMKKIIVTEKQAVDHIFRYWSFEMANHAFLGRDAFRELVIWDVTALPVGEPVKVCSASTFFRKAPTSGNYSLGLGDLVERRGLGPLDEVGLYWEPTQSAFFFKLLRRHNNPAATLLLRGSAH</sequence>
<evidence type="ECO:0000256" key="1">
    <source>
        <dbReference type="SAM" id="MobiDB-lite"/>
    </source>
</evidence>
<dbReference type="Proteomes" id="UP000594263">
    <property type="component" value="Unplaced"/>
</dbReference>
<proteinExistence type="predicted"/>
<evidence type="ECO:0000313" key="3">
    <source>
        <dbReference type="Proteomes" id="UP000594263"/>
    </source>
</evidence>
<dbReference type="OMA" id="EMANHAF"/>
<reference evidence="2" key="1">
    <citation type="submission" date="2021-01" db="UniProtKB">
        <authorList>
            <consortium name="EnsemblPlants"/>
        </authorList>
    </citation>
    <scope>IDENTIFICATION</scope>
</reference>
<evidence type="ECO:0000313" key="2">
    <source>
        <dbReference type="EnsemblPlants" id="Kaladp0046s0300.1.v1.1.CDS.1"/>
    </source>
</evidence>
<accession>A0A7N0TX43</accession>
<feature type="compositionally biased region" description="Basic and acidic residues" evidence="1">
    <location>
        <begin position="24"/>
        <end position="37"/>
    </location>
</feature>
<dbReference type="EnsemblPlants" id="Kaladp0046s0300.1.v1.1">
    <property type="protein sequence ID" value="Kaladp0046s0300.1.v1.1.CDS.1"/>
    <property type="gene ID" value="Kaladp0046s0300.v1.1"/>
</dbReference>
<dbReference type="PANTHER" id="PTHR36264:SF5">
    <property type="entry name" value="SET DOMAIN-CONTAINING PROTEIN"/>
    <property type="match status" value="1"/>
</dbReference>
<protein>
    <submittedName>
        <fullName evidence="2">Uncharacterized protein</fullName>
    </submittedName>
</protein>
<keyword evidence="3" id="KW-1185">Reference proteome</keyword>
<dbReference type="AlphaFoldDB" id="A0A7N0TX43"/>
<feature type="region of interest" description="Disordered" evidence="1">
    <location>
        <begin position="1"/>
        <end position="37"/>
    </location>
</feature>
<dbReference type="PANTHER" id="PTHR36264">
    <property type="entry name" value="SET DOMAIN-CONTAINING PROTEIN"/>
    <property type="match status" value="1"/>
</dbReference>
<dbReference type="Gramene" id="Kaladp0046s0300.1.v1.1">
    <property type="protein sequence ID" value="Kaladp0046s0300.1.v1.1.CDS.1"/>
    <property type="gene ID" value="Kaladp0046s0300.v1.1"/>
</dbReference>
<organism evidence="2 3">
    <name type="scientific">Kalanchoe fedtschenkoi</name>
    <name type="common">Lavender scallops</name>
    <name type="synonym">South American air plant</name>
    <dbReference type="NCBI Taxonomy" id="63787"/>
    <lineage>
        <taxon>Eukaryota</taxon>
        <taxon>Viridiplantae</taxon>
        <taxon>Streptophyta</taxon>
        <taxon>Embryophyta</taxon>
        <taxon>Tracheophyta</taxon>
        <taxon>Spermatophyta</taxon>
        <taxon>Magnoliopsida</taxon>
        <taxon>eudicotyledons</taxon>
        <taxon>Gunneridae</taxon>
        <taxon>Pentapetalae</taxon>
        <taxon>Saxifragales</taxon>
        <taxon>Crassulaceae</taxon>
        <taxon>Kalanchoe</taxon>
    </lineage>
</organism>
<name>A0A7N0TX43_KALFE</name>